<feature type="region of interest" description="Disordered" evidence="1">
    <location>
        <begin position="136"/>
        <end position="170"/>
    </location>
</feature>
<feature type="compositionally biased region" description="Low complexity" evidence="1">
    <location>
        <begin position="136"/>
        <end position="155"/>
    </location>
</feature>
<dbReference type="Proteomes" id="UP000289886">
    <property type="component" value="Unassembled WGS sequence"/>
</dbReference>
<organism evidence="2 3">
    <name type="scientific">Acipenser ruthenus</name>
    <name type="common">Sterlet sturgeon</name>
    <dbReference type="NCBI Taxonomy" id="7906"/>
    <lineage>
        <taxon>Eukaryota</taxon>
        <taxon>Metazoa</taxon>
        <taxon>Chordata</taxon>
        <taxon>Craniata</taxon>
        <taxon>Vertebrata</taxon>
        <taxon>Euteleostomi</taxon>
        <taxon>Actinopterygii</taxon>
        <taxon>Chondrostei</taxon>
        <taxon>Acipenseriformes</taxon>
        <taxon>Acipenseridae</taxon>
        <taxon>Acipenser</taxon>
    </lineage>
</organism>
<dbReference type="PANTHER" id="PTHR45960:SF3">
    <property type="entry name" value="GRB2-ASSOCIATED-BINDING PROTEIN 3"/>
    <property type="match status" value="1"/>
</dbReference>
<keyword evidence="3" id="KW-1185">Reference proteome</keyword>
<dbReference type="PANTHER" id="PTHR45960">
    <property type="entry name" value="GRB2-ASSOCIATED-BINDING PROTEIN"/>
    <property type="match status" value="1"/>
</dbReference>
<feature type="compositionally biased region" description="Polar residues" evidence="1">
    <location>
        <begin position="13"/>
        <end position="33"/>
    </location>
</feature>
<comment type="caution">
    <text evidence="2">The sequence shown here is derived from an EMBL/GenBank/DDBJ whole genome shotgun (WGS) entry which is preliminary data.</text>
</comment>
<dbReference type="InterPro" id="IPR046355">
    <property type="entry name" value="Gab1-4-like"/>
</dbReference>
<gene>
    <name evidence="2" type="ORF">EOD39_18906</name>
</gene>
<name>A0A444UZJ5_ACIRT</name>
<protein>
    <submittedName>
        <fullName evidence="2">GRB2-associated-binding protein 3</fullName>
    </submittedName>
</protein>
<dbReference type="GO" id="GO:0035591">
    <property type="term" value="F:signaling adaptor activity"/>
    <property type="evidence" value="ECO:0007669"/>
    <property type="project" value="TreeGrafter"/>
</dbReference>
<dbReference type="EMBL" id="SCEB01004364">
    <property type="protein sequence ID" value="RXM93597.1"/>
    <property type="molecule type" value="Genomic_DNA"/>
</dbReference>
<accession>A0A444UZJ5</accession>
<dbReference type="GO" id="GO:0005737">
    <property type="term" value="C:cytoplasm"/>
    <property type="evidence" value="ECO:0007669"/>
    <property type="project" value="TreeGrafter"/>
</dbReference>
<evidence type="ECO:0000313" key="3">
    <source>
        <dbReference type="Proteomes" id="UP000289886"/>
    </source>
</evidence>
<feature type="region of interest" description="Disordered" evidence="1">
    <location>
        <begin position="1"/>
        <end position="67"/>
    </location>
</feature>
<sequence length="454" mass="50201">MSRLLKVDPDSVESLSQTASSLQPSPSASTHTSRVTDDISFSAHDLTADTNTTEESHSESDSSLPPDYLFLSQCESGRINIPRQVPRNTAHISTDNKHARCNTWSQTDRWLEQNSSDSVFEDVILSPLSSYQPPSPFSPLDTAFSSSTDPSTFTPLERGASSRDFTSSSPLTAHAQPQIFRFDKNLVASALGGTPDGNTPPPRPPKPKSFSERRQEEFTAHTMLVNGNGAYAVPASGVQRRISLSGLDNVRRAEFEGISIRSRDKRLSLNLPRRVPAYSPSPVDVPEDSYVPMNPGASPSISTFDCPSDGYIPMSPTSTKFLLSNGNTEPGPPPVKRHLKPLQRGTVAVSTSAEKTENGLVRNNAFPSMPRLSLDIHFTSVELEPNIYLNYLVFHSMLKNDEIFKFLIQIKHPAKKKPMLADEMRVDYVQVDEQKTQALQNTKQEWTDVRQSKV</sequence>
<dbReference type="AlphaFoldDB" id="A0A444UZJ5"/>
<dbReference type="GO" id="GO:0007165">
    <property type="term" value="P:signal transduction"/>
    <property type="evidence" value="ECO:0007669"/>
    <property type="project" value="TreeGrafter"/>
</dbReference>
<proteinExistence type="predicted"/>
<reference evidence="2 3" key="1">
    <citation type="submission" date="2019-01" db="EMBL/GenBank/DDBJ databases">
        <title>Draft Genome and Complete Hox-Cluster Characterization of the Sterlet Sturgeon (Acipenser ruthenus).</title>
        <authorList>
            <person name="Wei Q."/>
        </authorList>
    </citation>
    <scope>NUCLEOTIDE SEQUENCE [LARGE SCALE GENOMIC DNA]</scope>
    <source>
        <strain evidence="2">WHYD16114868_AA</strain>
        <tissue evidence="2">Blood</tissue>
    </source>
</reference>
<feature type="region of interest" description="Disordered" evidence="1">
    <location>
        <begin position="189"/>
        <end position="214"/>
    </location>
</feature>
<evidence type="ECO:0000313" key="2">
    <source>
        <dbReference type="EMBL" id="RXM93597.1"/>
    </source>
</evidence>
<evidence type="ECO:0000256" key="1">
    <source>
        <dbReference type="SAM" id="MobiDB-lite"/>
    </source>
</evidence>